<dbReference type="GO" id="GO:0012505">
    <property type="term" value="C:endomembrane system"/>
    <property type="evidence" value="ECO:0007669"/>
    <property type="project" value="TreeGrafter"/>
</dbReference>
<keyword evidence="5 8" id="KW-1133">Transmembrane helix</keyword>
<feature type="compositionally biased region" description="Polar residues" evidence="7">
    <location>
        <begin position="1"/>
        <end position="12"/>
    </location>
</feature>
<dbReference type="GO" id="GO:0048278">
    <property type="term" value="P:vesicle docking"/>
    <property type="evidence" value="ECO:0007669"/>
    <property type="project" value="TreeGrafter"/>
</dbReference>
<dbReference type="Proteomes" id="UP000192578">
    <property type="component" value="Unassembled WGS sequence"/>
</dbReference>
<dbReference type="PANTHER" id="PTHR19957">
    <property type="entry name" value="SYNTAXIN"/>
    <property type="match status" value="1"/>
</dbReference>
<evidence type="ECO:0000256" key="2">
    <source>
        <dbReference type="ARBA" id="ARBA00009063"/>
    </source>
</evidence>
<dbReference type="InterPro" id="IPR006011">
    <property type="entry name" value="Syntaxin_N"/>
</dbReference>
<evidence type="ECO:0000256" key="4">
    <source>
        <dbReference type="ARBA" id="ARBA00022775"/>
    </source>
</evidence>
<keyword evidence="3 8" id="KW-0812">Transmembrane</keyword>
<dbReference type="Gene3D" id="1.20.58.70">
    <property type="match status" value="1"/>
</dbReference>
<comment type="similarity">
    <text evidence="2">Belongs to the syntaxin family.</text>
</comment>
<dbReference type="GO" id="GO:0006836">
    <property type="term" value="P:neurotransmitter transport"/>
    <property type="evidence" value="ECO:0007669"/>
    <property type="project" value="UniProtKB-KW"/>
</dbReference>
<evidence type="ECO:0000256" key="5">
    <source>
        <dbReference type="ARBA" id="ARBA00022989"/>
    </source>
</evidence>
<dbReference type="PANTHER" id="PTHR19957:SF307">
    <property type="entry name" value="PROTEIN SSO1-RELATED"/>
    <property type="match status" value="1"/>
</dbReference>
<evidence type="ECO:0000313" key="10">
    <source>
        <dbReference type="EMBL" id="OWA53973.1"/>
    </source>
</evidence>
<feature type="transmembrane region" description="Helical" evidence="8">
    <location>
        <begin position="359"/>
        <end position="382"/>
    </location>
</feature>
<dbReference type="CDD" id="cd15848">
    <property type="entry name" value="SNARE_syntaxin1-like"/>
    <property type="match status" value="1"/>
</dbReference>
<dbReference type="SMART" id="SM00503">
    <property type="entry name" value="SynN"/>
    <property type="match status" value="1"/>
</dbReference>
<evidence type="ECO:0000259" key="9">
    <source>
        <dbReference type="PROSITE" id="PS50192"/>
    </source>
</evidence>
<dbReference type="InterPro" id="IPR045242">
    <property type="entry name" value="Syntaxin"/>
</dbReference>
<evidence type="ECO:0000313" key="11">
    <source>
        <dbReference type="Proteomes" id="UP000192578"/>
    </source>
</evidence>
<dbReference type="Gene3D" id="1.20.5.110">
    <property type="match status" value="1"/>
</dbReference>
<dbReference type="GO" id="GO:0000149">
    <property type="term" value="F:SNARE binding"/>
    <property type="evidence" value="ECO:0007669"/>
    <property type="project" value="TreeGrafter"/>
</dbReference>
<dbReference type="PROSITE" id="PS50192">
    <property type="entry name" value="T_SNARE"/>
    <property type="match status" value="1"/>
</dbReference>
<organism evidence="10 11">
    <name type="scientific">Hypsibius exemplaris</name>
    <name type="common">Freshwater tardigrade</name>
    <dbReference type="NCBI Taxonomy" id="2072580"/>
    <lineage>
        <taxon>Eukaryota</taxon>
        <taxon>Metazoa</taxon>
        <taxon>Ecdysozoa</taxon>
        <taxon>Tardigrada</taxon>
        <taxon>Eutardigrada</taxon>
        <taxon>Parachela</taxon>
        <taxon>Hypsibioidea</taxon>
        <taxon>Hypsibiidae</taxon>
        <taxon>Hypsibius</taxon>
    </lineage>
</organism>
<dbReference type="GO" id="GO:0005484">
    <property type="term" value="F:SNAP receptor activity"/>
    <property type="evidence" value="ECO:0007669"/>
    <property type="project" value="TreeGrafter"/>
</dbReference>
<dbReference type="GO" id="GO:0005886">
    <property type="term" value="C:plasma membrane"/>
    <property type="evidence" value="ECO:0007669"/>
    <property type="project" value="TreeGrafter"/>
</dbReference>
<evidence type="ECO:0000256" key="8">
    <source>
        <dbReference type="SAM" id="Phobius"/>
    </source>
</evidence>
<name>A0A9X6RN37_HYPEX</name>
<dbReference type="OrthoDB" id="10255013at2759"/>
<accession>A0A9X6RN37</accession>
<dbReference type="SMART" id="SM00397">
    <property type="entry name" value="t_SNARE"/>
    <property type="match status" value="1"/>
</dbReference>
<sequence length="385" mass="42990">MRAETEWSSELLNPSGARAPQSEWSSSSPIRVELELLNPSGVRAPRSEWSSSSSIRVELELPNRSGVRAPQSEWSSKSPIGVEFELLNPSGARAPQSEWSSSSSIRVELELLKRSGVRAPQFEWSSSTVENVGQSIDAMAGKVEHIKQTQQTILASALPDPGLHEALQRHVQEFRSLSLQVRSLFSDLDKDIKHAEQVNDTRRLIIGRGQRASLGRRLADTIAAYSRAEVSYRNRCAARLRRQIQIVGTADAVTDQQLDDFLHNGTSTLFTQGIISESENARQTLRDLDARHFELLSLERSIAEVRDLFMDVSVLVESQGETVSKIETTISMTRDDLSDAGSLLKEAQRMRKTMRHRKVKLALFAVILVLLIALTIFLAVYFGKK</sequence>
<dbReference type="GO" id="GO:0006887">
    <property type="term" value="P:exocytosis"/>
    <property type="evidence" value="ECO:0007669"/>
    <property type="project" value="TreeGrafter"/>
</dbReference>
<dbReference type="GO" id="GO:0006906">
    <property type="term" value="P:vesicle fusion"/>
    <property type="evidence" value="ECO:0007669"/>
    <property type="project" value="TreeGrafter"/>
</dbReference>
<keyword evidence="6 8" id="KW-0472">Membrane</keyword>
<dbReference type="SUPFAM" id="SSF47661">
    <property type="entry name" value="t-snare proteins"/>
    <property type="match status" value="1"/>
</dbReference>
<dbReference type="GO" id="GO:0031201">
    <property type="term" value="C:SNARE complex"/>
    <property type="evidence" value="ECO:0007669"/>
    <property type="project" value="TreeGrafter"/>
</dbReference>
<feature type="domain" description="T-SNARE coiled-coil homology" evidence="9">
    <location>
        <begin position="285"/>
        <end position="347"/>
    </location>
</feature>
<protein>
    <submittedName>
        <fullName evidence="10">Syntaxin</fullName>
    </submittedName>
</protein>
<dbReference type="EMBL" id="MTYJ01000361">
    <property type="protein sequence ID" value="OWA53973.1"/>
    <property type="molecule type" value="Genomic_DNA"/>
</dbReference>
<keyword evidence="4" id="KW-0532">Neurotransmitter transport</keyword>
<evidence type="ECO:0000256" key="3">
    <source>
        <dbReference type="ARBA" id="ARBA00022692"/>
    </source>
</evidence>
<comment type="subcellular location">
    <subcellularLocation>
        <location evidence="1">Membrane</location>
        <topology evidence="1">Single-pass type IV membrane protein</topology>
    </subcellularLocation>
</comment>
<evidence type="ECO:0000256" key="1">
    <source>
        <dbReference type="ARBA" id="ARBA00004211"/>
    </source>
</evidence>
<proteinExistence type="inferred from homology"/>
<dbReference type="AlphaFoldDB" id="A0A9X6RN37"/>
<dbReference type="InterPro" id="IPR000727">
    <property type="entry name" value="T_SNARE_dom"/>
</dbReference>
<evidence type="ECO:0000256" key="7">
    <source>
        <dbReference type="SAM" id="MobiDB-lite"/>
    </source>
</evidence>
<dbReference type="Pfam" id="PF00804">
    <property type="entry name" value="Syntaxin"/>
    <property type="match status" value="1"/>
</dbReference>
<comment type="caution">
    <text evidence="10">The sequence shown here is derived from an EMBL/GenBank/DDBJ whole genome shotgun (WGS) entry which is preliminary data.</text>
</comment>
<gene>
    <name evidence="10" type="ORF">BV898_18396</name>
</gene>
<evidence type="ECO:0000256" key="6">
    <source>
        <dbReference type="ARBA" id="ARBA00023136"/>
    </source>
</evidence>
<reference evidence="11" key="1">
    <citation type="submission" date="2017-01" db="EMBL/GenBank/DDBJ databases">
        <title>Comparative genomics of anhydrobiosis in the tardigrade Hypsibius dujardini.</title>
        <authorList>
            <person name="Yoshida Y."/>
            <person name="Koutsovoulos G."/>
            <person name="Laetsch D."/>
            <person name="Stevens L."/>
            <person name="Kumar S."/>
            <person name="Horikawa D."/>
            <person name="Ishino K."/>
            <person name="Komine S."/>
            <person name="Tomita M."/>
            <person name="Blaxter M."/>
            <person name="Arakawa K."/>
        </authorList>
    </citation>
    <scope>NUCLEOTIDE SEQUENCE [LARGE SCALE GENOMIC DNA]</scope>
    <source>
        <strain evidence="11">Z151</strain>
    </source>
</reference>
<feature type="region of interest" description="Disordered" evidence="7">
    <location>
        <begin position="1"/>
        <end position="27"/>
    </location>
</feature>
<keyword evidence="4" id="KW-0813">Transport</keyword>
<dbReference type="InterPro" id="IPR010989">
    <property type="entry name" value="SNARE"/>
</dbReference>
<keyword evidence="11" id="KW-1185">Reference proteome</keyword>
<dbReference type="GO" id="GO:0006886">
    <property type="term" value="P:intracellular protein transport"/>
    <property type="evidence" value="ECO:0007669"/>
    <property type="project" value="TreeGrafter"/>
</dbReference>